<evidence type="ECO:0000313" key="2">
    <source>
        <dbReference type="EMBL" id="NQE38556.1"/>
    </source>
</evidence>
<keyword evidence="3" id="KW-1185">Reference proteome</keyword>
<protein>
    <submittedName>
        <fullName evidence="2">Group II intron-encoded protein LtrA</fullName>
    </submittedName>
</protein>
<dbReference type="PANTHER" id="PTHR34047">
    <property type="entry name" value="NUCLEAR INTRON MATURASE 1, MITOCHONDRIAL-RELATED"/>
    <property type="match status" value="1"/>
</dbReference>
<gene>
    <name evidence="2" type="primary">ltrA_7</name>
    <name evidence="2" type="ORF">E5S67_06341</name>
</gene>
<comment type="caution">
    <text evidence="2">The sequence shown here is derived from an EMBL/GenBank/DDBJ whole genome shotgun (WGS) entry which is preliminary data.</text>
</comment>
<dbReference type="SUPFAM" id="SSF56672">
    <property type="entry name" value="DNA/RNA polymerases"/>
    <property type="match status" value="1"/>
</dbReference>
<dbReference type="InterPro" id="IPR043502">
    <property type="entry name" value="DNA/RNA_pol_sf"/>
</dbReference>
<sequence>MEDRALQALIKLVLEPEWEARFEPNSYGFRPGRSCHDAIGAIFLAIKHKSKYVLDADISKCFDRVRRESRVLGASALYDRKVVLSRDSLLPIPA</sequence>
<feature type="domain" description="Reverse transcriptase" evidence="1">
    <location>
        <begin position="2"/>
        <end position="68"/>
    </location>
</feature>
<organism evidence="2 3">
    <name type="scientific">Microcoleus asticus IPMA8</name>
    <dbReference type="NCBI Taxonomy" id="2563858"/>
    <lineage>
        <taxon>Bacteria</taxon>
        <taxon>Bacillati</taxon>
        <taxon>Cyanobacteriota</taxon>
        <taxon>Cyanophyceae</taxon>
        <taxon>Oscillatoriophycideae</taxon>
        <taxon>Oscillatoriales</taxon>
        <taxon>Microcoleaceae</taxon>
        <taxon>Microcoleus</taxon>
        <taxon>Microcoleus asticus</taxon>
    </lineage>
</organism>
<evidence type="ECO:0000313" key="3">
    <source>
        <dbReference type="Proteomes" id="UP000702425"/>
    </source>
</evidence>
<dbReference type="PANTHER" id="PTHR34047:SF10">
    <property type="entry name" value="GROUP II INTRON-ASSOCIATED OPEN READING FRAME"/>
    <property type="match status" value="1"/>
</dbReference>
<dbReference type="EMBL" id="SRRZ01000253">
    <property type="protein sequence ID" value="NQE38556.1"/>
    <property type="molecule type" value="Genomic_DNA"/>
</dbReference>
<dbReference type="CDD" id="cd01651">
    <property type="entry name" value="RT_G2_intron"/>
    <property type="match status" value="1"/>
</dbReference>
<evidence type="ECO:0000259" key="1">
    <source>
        <dbReference type="Pfam" id="PF00078"/>
    </source>
</evidence>
<dbReference type="InterPro" id="IPR000477">
    <property type="entry name" value="RT_dom"/>
</dbReference>
<dbReference type="Proteomes" id="UP000702425">
    <property type="component" value="Unassembled WGS sequence"/>
</dbReference>
<proteinExistence type="predicted"/>
<accession>A0ABX2D7L1</accession>
<dbReference type="InterPro" id="IPR051083">
    <property type="entry name" value="GrpII_Intron_Splice-Mob/Def"/>
</dbReference>
<dbReference type="Pfam" id="PF00078">
    <property type="entry name" value="RVT_1"/>
    <property type="match status" value="1"/>
</dbReference>
<reference evidence="2 3" key="1">
    <citation type="journal article" date="2020" name="Sci. Rep.">
        <title>A novel cyanobacterial geosmin producer, revising GeoA distribution and dispersion patterns in Bacteria.</title>
        <authorList>
            <person name="Churro C."/>
            <person name="Semedo-Aguiar A.P."/>
            <person name="Silva A.D."/>
            <person name="Pereira-Leal J.B."/>
            <person name="Leite R.B."/>
        </authorList>
    </citation>
    <scope>NUCLEOTIDE SEQUENCE [LARGE SCALE GENOMIC DNA]</scope>
    <source>
        <strain evidence="2 3">IPMA8</strain>
    </source>
</reference>
<name>A0ABX2D7L1_9CYAN</name>